<evidence type="ECO:0000256" key="1">
    <source>
        <dbReference type="SAM" id="Phobius"/>
    </source>
</evidence>
<feature type="transmembrane region" description="Helical" evidence="1">
    <location>
        <begin position="69"/>
        <end position="90"/>
    </location>
</feature>
<feature type="transmembrane region" description="Helical" evidence="1">
    <location>
        <begin position="27"/>
        <end position="49"/>
    </location>
</feature>
<reference evidence="2 3" key="1">
    <citation type="submission" date="2014-04" db="EMBL/GenBank/DDBJ databases">
        <authorList>
            <consortium name="DOE Joint Genome Institute"/>
            <person name="Kuo A."/>
            <person name="Kohler A."/>
            <person name="Nagy L.G."/>
            <person name="Floudas D."/>
            <person name="Copeland A."/>
            <person name="Barry K.W."/>
            <person name="Cichocki N."/>
            <person name="Veneault-Fourrey C."/>
            <person name="LaButti K."/>
            <person name="Lindquist E.A."/>
            <person name="Lipzen A."/>
            <person name="Lundell T."/>
            <person name="Morin E."/>
            <person name="Murat C."/>
            <person name="Sun H."/>
            <person name="Tunlid A."/>
            <person name="Henrissat B."/>
            <person name="Grigoriev I.V."/>
            <person name="Hibbett D.S."/>
            <person name="Martin F."/>
            <person name="Nordberg H.P."/>
            <person name="Cantor M.N."/>
            <person name="Hua S.X."/>
        </authorList>
    </citation>
    <scope>NUCLEOTIDE SEQUENCE [LARGE SCALE GENOMIC DNA]</scope>
    <source>
        <strain evidence="2 3">LaAM-08-1</strain>
    </source>
</reference>
<keyword evidence="1" id="KW-0812">Transmembrane</keyword>
<protein>
    <submittedName>
        <fullName evidence="2">Uncharacterized protein</fullName>
    </submittedName>
</protein>
<keyword evidence="1" id="KW-1133">Transmembrane helix</keyword>
<reference evidence="3" key="2">
    <citation type="submission" date="2015-01" db="EMBL/GenBank/DDBJ databases">
        <title>Evolutionary Origins and Diversification of the Mycorrhizal Mutualists.</title>
        <authorList>
            <consortium name="DOE Joint Genome Institute"/>
            <consortium name="Mycorrhizal Genomics Consortium"/>
            <person name="Kohler A."/>
            <person name="Kuo A."/>
            <person name="Nagy L.G."/>
            <person name="Floudas D."/>
            <person name="Copeland A."/>
            <person name="Barry K.W."/>
            <person name="Cichocki N."/>
            <person name="Veneault-Fourrey C."/>
            <person name="LaButti K."/>
            <person name="Lindquist E.A."/>
            <person name="Lipzen A."/>
            <person name="Lundell T."/>
            <person name="Morin E."/>
            <person name="Murat C."/>
            <person name="Riley R."/>
            <person name="Ohm R."/>
            <person name="Sun H."/>
            <person name="Tunlid A."/>
            <person name="Henrissat B."/>
            <person name="Grigoriev I.V."/>
            <person name="Hibbett D.S."/>
            <person name="Martin F."/>
        </authorList>
    </citation>
    <scope>NUCLEOTIDE SEQUENCE [LARGE SCALE GENOMIC DNA]</scope>
    <source>
        <strain evidence="3">LaAM-08-1</strain>
    </source>
</reference>
<accession>A0A0C9WHP5</accession>
<dbReference type="Proteomes" id="UP000054477">
    <property type="component" value="Unassembled WGS sequence"/>
</dbReference>
<name>A0A0C9WHP5_9AGAR</name>
<gene>
    <name evidence="2" type="ORF">K443DRAFT_478103</name>
</gene>
<organism evidence="2 3">
    <name type="scientific">Laccaria amethystina LaAM-08-1</name>
    <dbReference type="NCBI Taxonomy" id="1095629"/>
    <lineage>
        <taxon>Eukaryota</taxon>
        <taxon>Fungi</taxon>
        <taxon>Dikarya</taxon>
        <taxon>Basidiomycota</taxon>
        <taxon>Agaricomycotina</taxon>
        <taxon>Agaricomycetes</taxon>
        <taxon>Agaricomycetidae</taxon>
        <taxon>Agaricales</taxon>
        <taxon>Agaricineae</taxon>
        <taxon>Hydnangiaceae</taxon>
        <taxon>Laccaria</taxon>
    </lineage>
</organism>
<dbReference type="EMBL" id="KN838993">
    <property type="protein sequence ID" value="KIJ91554.1"/>
    <property type="molecule type" value="Genomic_DNA"/>
</dbReference>
<dbReference type="HOGENOM" id="CLU_2158832_0_0_1"/>
<keyword evidence="3" id="KW-1185">Reference proteome</keyword>
<evidence type="ECO:0000313" key="3">
    <source>
        <dbReference type="Proteomes" id="UP000054477"/>
    </source>
</evidence>
<sequence>MYLNNMFHHIVRIYELQAAWNASRGPLPIGFVAVLQSIWAFLASLFAHFQLPHLSSRGTNHRRLLDDSLHTSIVPLALIDWVTSSAVSLNRLHRLMHAWRAQKEQFIAIRV</sequence>
<keyword evidence="1" id="KW-0472">Membrane</keyword>
<proteinExistence type="predicted"/>
<dbReference type="AlphaFoldDB" id="A0A0C9WHP5"/>
<evidence type="ECO:0000313" key="2">
    <source>
        <dbReference type="EMBL" id="KIJ91554.1"/>
    </source>
</evidence>